<comment type="caution">
    <text evidence="1">The sequence shown here is derived from an EMBL/GenBank/DDBJ whole genome shotgun (WGS) entry which is preliminary data.</text>
</comment>
<dbReference type="InterPro" id="IPR011009">
    <property type="entry name" value="Kinase-like_dom_sf"/>
</dbReference>
<dbReference type="RefSeq" id="XP_031864817.1">
    <property type="nucleotide sequence ID" value="XM_032019110.1"/>
</dbReference>
<reference evidence="1 2" key="1">
    <citation type="journal article" date="2018" name="IMA Fungus">
        <title>IMA Genome-F 9: Draft genome sequence of Annulohypoxylon stygium, Aspergillus mulundensis, Berkeleyomyces basicola (syn. Thielaviopsis basicola), Ceratocystis smalleyi, two Cercospora beticola strains, Coleophoma cylindrospora, Fusarium fracticaudum, Phialophora cf. hyalina, and Morchella septimelata.</title>
        <authorList>
            <person name="Wingfield B.D."/>
            <person name="Bills G.F."/>
            <person name="Dong Y."/>
            <person name="Huang W."/>
            <person name="Nel W.J."/>
            <person name="Swalarsk-Parry B.S."/>
            <person name="Vaghefi N."/>
            <person name="Wilken P.M."/>
            <person name="An Z."/>
            <person name="de Beer Z.W."/>
            <person name="De Vos L."/>
            <person name="Chen L."/>
            <person name="Duong T.A."/>
            <person name="Gao Y."/>
            <person name="Hammerbacher A."/>
            <person name="Kikkert J.R."/>
            <person name="Li Y."/>
            <person name="Li H."/>
            <person name="Li K."/>
            <person name="Li Q."/>
            <person name="Liu X."/>
            <person name="Ma X."/>
            <person name="Naidoo K."/>
            <person name="Pethybridge S.J."/>
            <person name="Sun J."/>
            <person name="Steenkamp E.T."/>
            <person name="van der Nest M.A."/>
            <person name="van Wyk S."/>
            <person name="Wingfield M.J."/>
            <person name="Xiong C."/>
            <person name="Yue Q."/>
            <person name="Zhang X."/>
        </authorList>
    </citation>
    <scope>NUCLEOTIDE SEQUENCE [LARGE SCALE GENOMIC DNA]</scope>
    <source>
        <strain evidence="1 2">BP 5553</strain>
    </source>
</reference>
<dbReference type="PANTHER" id="PTHR11909">
    <property type="entry name" value="CASEIN KINASE-RELATED"/>
    <property type="match status" value="1"/>
</dbReference>
<organism evidence="1 2">
    <name type="scientific">Venustampulla echinocandica</name>
    <dbReference type="NCBI Taxonomy" id="2656787"/>
    <lineage>
        <taxon>Eukaryota</taxon>
        <taxon>Fungi</taxon>
        <taxon>Dikarya</taxon>
        <taxon>Ascomycota</taxon>
        <taxon>Pezizomycotina</taxon>
        <taxon>Leotiomycetes</taxon>
        <taxon>Helotiales</taxon>
        <taxon>Pleuroascaceae</taxon>
        <taxon>Venustampulla</taxon>
    </lineage>
</organism>
<keyword evidence="2" id="KW-1185">Reference proteome</keyword>
<gene>
    <name evidence="1" type="ORF">BP5553_10487</name>
</gene>
<evidence type="ECO:0000313" key="1">
    <source>
        <dbReference type="EMBL" id="RDL30209.1"/>
    </source>
</evidence>
<dbReference type="Proteomes" id="UP000254866">
    <property type="component" value="Unassembled WGS sequence"/>
</dbReference>
<dbReference type="Gene3D" id="1.10.510.10">
    <property type="entry name" value="Transferase(Phosphotransferase) domain 1"/>
    <property type="match status" value="1"/>
</dbReference>
<sequence>MAPSELISDLDSQYHTIRRIGPSTCQGFSRTSGERVAIKLEATDHKTPRLLHETNVFKKLAGNVGVPILHYSGTIGLYHFAIFDPQGPTLEELFESCSRKFRLKTVILIADQLISRIEEVHAQSWILGQIEASSFAIGERELCSWIRIIKLRDAQPLKSSTSTACTTKLQGTLNTAPLYKDLERLGYTLLYFLRGYAPRQNQQNIGELCRDLPREFLTYFYYVRSPRLGSKPNYLYLKEVFNGLFRRKRFEDRFVFDWTIRKYFPLQTNTASPEFIRDEAKLRYKDLLAAEEVCKKEQASVGQIQLILKSSRALVMRFYRYLEATQHPAASESLRNSASELDVPTRLWNYGISRPFHLLILQLLTHRSPESLPTLEGTWAGYLSTLARYRMSIEDAGNIDGEIWRKESVYWASLRDDSTRRLELDTILKRWISSKPSTED</sequence>
<dbReference type="GeneID" id="43603336"/>
<protein>
    <submittedName>
        <fullName evidence="1">Uncharacterized protein</fullName>
    </submittedName>
</protein>
<dbReference type="STRING" id="2656787.A0A370T9H7"/>
<proteinExistence type="predicted"/>
<dbReference type="InterPro" id="IPR050235">
    <property type="entry name" value="CK1_Ser-Thr_kinase"/>
</dbReference>
<name>A0A370T9H7_9HELO</name>
<evidence type="ECO:0000313" key="2">
    <source>
        <dbReference type="Proteomes" id="UP000254866"/>
    </source>
</evidence>
<dbReference type="EMBL" id="NPIC01000016">
    <property type="protein sequence ID" value="RDL30209.1"/>
    <property type="molecule type" value="Genomic_DNA"/>
</dbReference>
<dbReference type="AlphaFoldDB" id="A0A370T9H7"/>
<accession>A0A370T9H7</accession>
<dbReference type="SUPFAM" id="SSF56112">
    <property type="entry name" value="Protein kinase-like (PK-like)"/>
    <property type="match status" value="1"/>
</dbReference>